<dbReference type="PIRSF" id="PIRSF035042">
    <property type="entry name" value="UCP035042_thirdx"/>
    <property type="match status" value="1"/>
</dbReference>
<sequence length="366" mass="39386">MAVSAGNLACMPTRRNPRAGLAPAQLDSDAHRVGSVCSTFTGEQLAGTAKPGQVVLALEYPRGWGHDILDGEALGEELAGKIKAFLKANNAQLQFIRQPGREGQSKPEGSKSVLFISWSRGVVDSTDPVAERMEVDGPESILELDLTRPGNTPGAERIDHPLLLICTHGKRDRCCAVRGRPLAVALSAHYDGEQVWESSHTKGHRFAPSMLLLPANYSYGRMAVGGATELLEHAQRGEMWLQGNRGRGIYDSPSQVAEIVVARRLQREGHTPRQGALIVTAATLSDLVSLFSAKSASSTAREPETALGPSHRSTADLGYRLVEDAESGRKWGVQLQRRASVPVVASCGDSPKQSMSWVATTVIELR</sequence>
<reference evidence="2" key="1">
    <citation type="submission" date="2019-10" db="EMBL/GenBank/DDBJ databases">
        <title>Complete genome sequence of Corynebacterium urogenitalis DSM 108747, isolated from the genital tract of a cow.</title>
        <authorList>
            <person name="Ruckert C."/>
            <person name="Ballas P."/>
            <person name="Wagener K."/>
            <person name="Drillich M."/>
            <person name="Kaempfer P."/>
            <person name="Busse H.-J."/>
            <person name="Ehling-Schulz M."/>
        </authorList>
    </citation>
    <scope>NUCLEOTIDE SEQUENCE [LARGE SCALE GENOMIC DNA]</scope>
    <source>
        <strain evidence="2">LMM 1652</strain>
    </source>
</reference>
<dbReference type="Proteomes" id="UP000326711">
    <property type="component" value="Chromosome"/>
</dbReference>
<accession>A0A5J6ZBE8</accession>
<gene>
    <name evidence="1" type="ORF">CUROG_08475</name>
</gene>
<dbReference type="Pfam" id="PF06999">
    <property type="entry name" value="Suc_Fer-like"/>
    <property type="match status" value="1"/>
</dbReference>
<name>A0A5J6ZBE8_9CORY</name>
<dbReference type="CDD" id="cd03062">
    <property type="entry name" value="TRX_Fd_Sucrase"/>
    <property type="match status" value="1"/>
</dbReference>
<evidence type="ECO:0000313" key="1">
    <source>
        <dbReference type="EMBL" id="QFQ03043.1"/>
    </source>
</evidence>
<keyword evidence="2" id="KW-1185">Reference proteome</keyword>
<dbReference type="InterPro" id="IPR036249">
    <property type="entry name" value="Thioredoxin-like_sf"/>
</dbReference>
<dbReference type="SUPFAM" id="SSF52833">
    <property type="entry name" value="Thioredoxin-like"/>
    <property type="match status" value="1"/>
</dbReference>
<dbReference type="InterPro" id="IPR009737">
    <property type="entry name" value="Aim32/Apd1-like"/>
</dbReference>
<dbReference type="InterPro" id="IPR010350">
    <property type="entry name" value="Aim32/Apd1-like_bac"/>
</dbReference>
<dbReference type="PANTHER" id="PTHR31902:SF22">
    <property type="entry name" value="SLL1203 PROTEIN"/>
    <property type="match status" value="1"/>
</dbReference>
<dbReference type="EMBL" id="CP045032">
    <property type="protein sequence ID" value="QFQ03043.1"/>
    <property type="molecule type" value="Genomic_DNA"/>
</dbReference>
<dbReference type="PANTHER" id="PTHR31902">
    <property type="entry name" value="ACTIN PATCHES DISTAL PROTEIN 1"/>
    <property type="match status" value="1"/>
</dbReference>
<dbReference type="KEGG" id="cuo:CUROG_08475"/>
<protein>
    <submittedName>
        <fullName evidence="1">Sucrase/ferredoxin-like protein</fullName>
    </submittedName>
</protein>
<evidence type="ECO:0000313" key="2">
    <source>
        <dbReference type="Proteomes" id="UP000326711"/>
    </source>
</evidence>
<organism evidence="1 2">
    <name type="scientific">Corynebacterium urogenitale</name>
    <dbReference type="NCBI Taxonomy" id="2487892"/>
    <lineage>
        <taxon>Bacteria</taxon>
        <taxon>Bacillati</taxon>
        <taxon>Actinomycetota</taxon>
        <taxon>Actinomycetes</taxon>
        <taxon>Mycobacteriales</taxon>
        <taxon>Corynebacteriaceae</taxon>
        <taxon>Corynebacterium</taxon>
    </lineage>
</organism>
<dbReference type="AlphaFoldDB" id="A0A5J6ZBE8"/>
<proteinExistence type="predicted"/>